<evidence type="ECO:0000256" key="8">
    <source>
        <dbReference type="SAM" id="Phobius"/>
    </source>
</evidence>
<dbReference type="GO" id="GO:0005886">
    <property type="term" value="C:plasma membrane"/>
    <property type="evidence" value="ECO:0007669"/>
    <property type="project" value="UniProtKB-SubCell"/>
</dbReference>
<feature type="transmembrane region" description="Helical" evidence="8">
    <location>
        <begin position="111"/>
        <end position="131"/>
    </location>
</feature>
<dbReference type="PANTHER" id="PTHR30472:SF25">
    <property type="entry name" value="ABC TRANSPORTER PERMEASE PROTEIN MJ0876-RELATED"/>
    <property type="match status" value="1"/>
</dbReference>
<dbReference type="GO" id="GO:0022857">
    <property type="term" value="F:transmembrane transporter activity"/>
    <property type="evidence" value="ECO:0007669"/>
    <property type="project" value="InterPro"/>
</dbReference>
<dbReference type="PANTHER" id="PTHR30472">
    <property type="entry name" value="FERRIC ENTEROBACTIN TRANSPORT SYSTEM PERMEASE PROTEIN"/>
    <property type="match status" value="1"/>
</dbReference>
<keyword evidence="7 8" id="KW-0472">Membrane</keyword>
<feature type="transmembrane region" description="Helical" evidence="8">
    <location>
        <begin position="296"/>
        <end position="314"/>
    </location>
</feature>
<dbReference type="InterPro" id="IPR037294">
    <property type="entry name" value="ABC_BtuC-like"/>
</dbReference>
<evidence type="ECO:0000256" key="4">
    <source>
        <dbReference type="ARBA" id="ARBA00022475"/>
    </source>
</evidence>
<evidence type="ECO:0000256" key="5">
    <source>
        <dbReference type="ARBA" id="ARBA00022692"/>
    </source>
</evidence>
<reference evidence="9 10" key="1">
    <citation type="journal article" date="2015" name="Appl. Environ. Microbiol.">
        <title>The Geoglobus acetivorans genome: Fe(III) reduction, acetate utilization, autotrophic growth, and degradation of aromatic compounds in a hyperthermophilic archaeon.</title>
        <authorList>
            <person name="Mardanov A.V."/>
            <person name="Slododkina G.B."/>
            <person name="Slobodkin A.I."/>
            <person name="Beletsky A.V."/>
            <person name="Gavrilov S.N."/>
            <person name="Kublanov I.V."/>
            <person name="Bonch-Osmolovskaya E.A."/>
            <person name="Skryabin K.G."/>
            <person name="Ravin N.V."/>
        </authorList>
    </citation>
    <scope>NUCLEOTIDE SEQUENCE [LARGE SCALE GENOMIC DNA]</scope>
    <source>
        <strain evidence="9 10">SBH6</strain>
    </source>
</reference>
<feature type="transmembrane region" description="Helical" evidence="8">
    <location>
        <begin position="85"/>
        <end position="104"/>
    </location>
</feature>
<gene>
    <name evidence="9" type="ORF">GACE_1855</name>
</gene>
<dbReference type="KEGG" id="gac:GACE_1855"/>
<keyword evidence="3" id="KW-0813">Transport</keyword>
<proteinExistence type="inferred from homology"/>
<evidence type="ECO:0000313" key="10">
    <source>
        <dbReference type="Proteomes" id="UP000030624"/>
    </source>
</evidence>
<dbReference type="FunFam" id="1.10.3470.10:FF:000001">
    <property type="entry name" value="Vitamin B12 ABC transporter permease BtuC"/>
    <property type="match status" value="1"/>
</dbReference>
<evidence type="ECO:0000256" key="7">
    <source>
        <dbReference type="ARBA" id="ARBA00023136"/>
    </source>
</evidence>
<evidence type="ECO:0000256" key="6">
    <source>
        <dbReference type="ARBA" id="ARBA00022989"/>
    </source>
</evidence>
<dbReference type="SUPFAM" id="SSF81345">
    <property type="entry name" value="ABC transporter involved in vitamin B12 uptake, BtuC"/>
    <property type="match status" value="1"/>
</dbReference>
<dbReference type="CDD" id="cd06550">
    <property type="entry name" value="TM_ABC_iron-siderophores_like"/>
    <property type="match status" value="1"/>
</dbReference>
<evidence type="ECO:0000256" key="2">
    <source>
        <dbReference type="ARBA" id="ARBA00007935"/>
    </source>
</evidence>
<feature type="transmembrane region" description="Helical" evidence="8">
    <location>
        <begin position="181"/>
        <end position="200"/>
    </location>
</feature>
<protein>
    <submittedName>
        <fullName evidence="9">Vitamin B12 ABC transporter, permease component BtuC</fullName>
    </submittedName>
</protein>
<dbReference type="GO" id="GO:0033214">
    <property type="term" value="P:siderophore-iron import into cell"/>
    <property type="evidence" value="ECO:0007669"/>
    <property type="project" value="TreeGrafter"/>
</dbReference>
<dbReference type="Proteomes" id="UP000030624">
    <property type="component" value="Chromosome"/>
</dbReference>
<dbReference type="EMBL" id="CP009552">
    <property type="protein sequence ID" value="AIY90882.1"/>
    <property type="molecule type" value="Genomic_DNA"/>
</dbReference>
<keyword evidence="6 8" id="KW-1133">Transmembrane helix</keyword>
<keyword evidence="4" id="KW-1003">Cell membrane</keyword>
<dbReference type="Pfam" id="PF01032">
    <property type="entry name" value="FecCD"/>
    <property type="match status" value="1"/>
</dbReference>
<comment type="subcellular location">
    <subcellularLocation>
        <location evidence="1">Cell membrane</location>
        <topology evidence="1">Multi-pass membrane protein</topology>
    </subcellularLocation>
</comment>
<dbReference type="Gene3D" id="1.10.3470.10">
    <property type="entry name" value="ABC transporter involved in vitamin B12 uptake, BtuC"/>
    <property type="match status" value="1"/>
</dbReference>
<feature type="transmembrane region" description="Helical" evidence="8">
    <location>
        <begin position="137"/>
        <end position="160"/>
    </location>
</feature>
<dbReference type="eggNOG" id="arCOG01007">
    <property type="taxonomic scope" value="Archaea"/>
</dbReference>
<evidence type="ECO:0000313" key="9">
    <source>
        <dbReference type="EMBL" id="AIY90882.1"/>
    </source>
</evidence>
<keyword evidence="5 8" id="KW-0812">Transmembrane</keyword>
<dbReference type="InterPro" id="IPR000522">
    <property type="entry name" value="ABC_transptr_permease_BtuC"/>
</dbReference>
<dbReference type="AlphaFoldDB" id="A0A0A7GIW8"/>
<feature type="transmembrane region" description="Helical" evidence="8">
    <location>
        <begin position="229"/>
        <end position="254"/>
    </location>
</feature>
<accession>A0A0A7GIW8</accession>
<comment type="similarity">
    <text evidence="2">Belongs to the binding-protein-dependent transport system permease family. FecCD subfamily.</text>
</comment>
<feature type="transmembrane region" description="Helical" evidence="8">
    <location>
        <begin position="59"/>
        <end position="79"/>
    </location>
</feature>
<dbReference type="HOGENOM" id="CLU_013016_0_1_2"/>
<evidence type="ECO:0000256" key="3">
    <source>
        <dbReference type="ARBA" id="ARBA00022448"/>
    </source>
</evidence>
<feature type="transmembrane region" description="Helical" evidence="8">
    <location>
        <begin position="6"/>
        <end position="23"/>
    </location>
</feature>
<dbReference type="STRING" id="565033.GACE_1855"/>
<organism evidence="9 10">
    <name type="scientific">Geoglobus acetivorans</name>
    <dbReference type="NCBI Taxonomy" id="565033"/>
    <lineage>
        <taxon>Archaea</taxon>
        <taxon>Methanobacteriati</taxon>
        <taxon>Methanobacteriota</taxon>
        <taxon>Archaeoglobi</taxon>
        <taxon>Archaeoglobales</taxon>
        <taxon>Archaeoglobaceae</taxon>
        <taxon>Geoglobus</taxon>
    </lineage>
</organism>
<evidence type="ECO:0000256" key="1">
    <source>
        <dbReference type="ARBA" id="ARBA00004651"/>
    </source>
</evidence>
<sequence length="324" mass="34666">MPRPHTKFAILIIAGAISFLVGISTGSSKIGLNEILGLISGVEKEYVSNILDFRLRRTLLSILVGVALSSSGCAMQSLFRNPLADPYIIGVSSGASVGAAIAILTGHGSSINIMAAAFVSAIITVFVVYYLGKDSTYSLLLAGVAMATFLSGVTSLLIYISGQSLHQVLFWIMGGFWNANWFKVKIAFVGSIIGVAVILYNSWRLNALLLGEEHALSVGINIERLKREIIAATAFLTAIAVSVSGVIGFVGLIIPHTMRLLFGEDNRIIVPTSILFAFTFMPAVDTIARIVVPGELPVGVITSLLGAPFFIYLLRRKRYEAKGQ</sequence>
<name>A0A0A7GIW8_GEOAI</name>